<dbReference type="STRING" id="1223545.GS4_26_00850"/>
<dbReference type="InterPro" id="IPR045760">
    <property type="entry name" value="DAP_DH_C"/>
</dbReference>
<keyword evidence="6" id="KW-1185">Reference proteome</keyword>
<evidence type="ECO:0000256" key="1">
    <source>
        <dbReference type="ARBA" id="ARBA00022857"/>
    </source>
</evidence>
<protein>
    <submittedName>
        <fullName evidence="5">Uncharacterized protein</fullName>
    </submittedName>
</protein>
<dbReference type="EMBL" id="BANX01000026">
    <property type="protein sequence ID" value="GAC69637.1"/>
    <property type="molecule type" value="Genomic_DNA"/>
</dbReference>
<dbReference type="GO" id="GO:0008839">
    <property type="term" value="F:4-hydroxy-tetrahydrodipicolinate reductase"/>
    <property type="evidence" value="ECO:0007669"/>
    <property type="project" value="InterPro"/>
</dbReference>
<gene>
    <name evidence="5" type="ORF">GS4_26_00850</name>
</gene>
<dbReference type="Proteomes" id="UP000011666">
    <property type="component" value="Unassembled WGS sequence"/>
</dbReference>
<name>M0QQA8_9ACTN</name>
<evidence type="ECO:0000313" key="5">
    <source>
        <dbReference type="EMBL" id="GAC69637.1"/>
    </source>
</evidence>
<organism evidence="5 6">
    <name type="scientific">Gordonia soli NBRC 108243</name>
    <dbReference type="NCBI Taxonomy" id="1223545"/>
    <lineage>
        <taxon>Bacteria</taxon>
        <taxon>Bacillati</taxon>
        <taxon>Actinomycetota</taxon>
        <taxon>Actinomycetes</taxon>
        <taxon>Mycobacteriales</taxon>
        <taxon>Gordoniaceae</taxon>
        <taxon>Gordonia</taxon>
    </lineage>
</organism>
<feature type="domain" description="Dihydrodipicolinate reductase N-terminal" evidence="3">
    <location>
        <begin position="26"/>
        <end position="93"/>
    </location>
</feature>
<dbReference type="Gene3D" id="3.40.50.720">
    <property type="entry name" value="NAD(P)-binding Rossmann-like Domain"/>
    <property type="match status" value="1"/>
</dbReference>
<dbReference type="AlphaFoldDB" id="M0QQA8"/>
<comment type="caution">
    <text evidence="5">The sequence shown here is derived from an EMBL/GenBank/DDBJ whole genome shotgun (WGS) entry which is preliminary data.</text>
</comment>
<dbReference type="Pfam" id="PF19328">
    <property type="entry name" value="DAP_DH_C"/>
    <property type="match status" value="1"/>
</dbReference>
<dbReference type="GO" id="GO:0009089">
    <property type="term" value="P:lysine biosynthetic process via diaminopimelate"/>
    <property type="evidence" value="ECO:0007669"/>
    <property type="project" value="InterPro"/>
</dbReference>
<dbReference type="Pfam" id="PF01113">
    <property type="entry name" value="DapB_N"/>
    <property type="match status" value="1"/>
</dbReference>
<dbReference type="InterPro" id="IPR000846">
    <property type="entry name" value="DapB_N"/>
</dbReference>
<evidence type="ECO:0000259" key="3">
    <source>
        <dbReference type="Pfam" id="PF01113"/>
    </source>
</evidence>
<evidence type="ECO:0000313" key="6">
    <source>
        <dbReference type="Proteomes" id="UP000011666"/>
    </source>
</evidence>
<accession>M0QQA8</accession>
<dbReference type="InterPro" id="IPR036291">
    <property type="entry name" value="NAD(P)-bd_dom_sf"/>
</dbReference>
<sequence length="379" mass="39419">MGSANTSALRPPLPYPDAMVGTQRTVVWGTGNVGQAAIHAVNTHPALELSAVVVHNPEKVGRDAGALAGLDVDLGVAAVDRIDDVLADADAVVYAASGDIRPDDALADIVRAVAAGAIVVTPSLYALYDHRSAPPEVRDPVLDAVARGGGSLFVSGIDPGWGNDILPALASGLGSRIDGIRCQEIFDYTTYDQPDSVRYLVGMGQPMDYEPPMVAAGVPSMVWGGQVRLIARALGVELDEIRETLERRPLEADVSTASMGLFEAGTQGAIRFEVQGIVGGDPLIVIEHVTRIHAFCAADWPTPADGGDGAHRVIIEGLPRIEITVEATDDAGNRAGGGNATAVGRLVNAIPWLAVAEPGIYDGLEVPLSPVPGKLGRPH</sequence>
<dbReference type="eggNOG" id="COG3804">
    <property type="taxonomic scope" value="Bacteria"/>
</dbReference>
<feature type="domain" description="2,4-diaminopentanoate dehydrogenase C-terminal" evidence="4">
    <location>
        <begin position="226"/>
        <end position="368"/>
    </location>
</feature>
<evidence type="ECO:0000259" key="4">
    <source>
        <dbReference type="Pfam" id="PF19328"/>
    </source>
</evidence>
<keyword evidence="1" id="KW-0521">NADP</keyword>
<reference evidence="5 6" key="1">
    <citation type="submission" date="2013-01" db="EMBL/GenBank/DDBJ databases">
        <title>Whole genome shotgun sequence of Gordonia soli NBRC 108243.</title>
        <authorList>
            <person name="Isaki-Nakamura S."/>
            <person name="Hosoyama A."/>
            <person name="Tsuchikane K."/>
            <person name="Ando Y."/>
            <person name="Baba S."/>
            <person name="Ohji S."/>
            <person name="Hamada M."/>
            <person name="Tamura T."/>
            <person name="Yamazoe A."/>
            <person name="Yamazaki S."/>
            <person name="Fujita N."/>
        </authorList>
    </citation>
    <scope>NUCLEOTIDE SEQUENCE [LARGE SCALE GENOMIC DNA]</scope>
    <source>
        <strain evidence="5 6">NBRC 108243</strain>
    </source>
</reference>
<dbReference type="SUPFAM" id="SSF51735">
    <property type="entry name" value="NAD(P)-binding Rossmann-fold domains"/>
    <property type="match status" value="1"/>
</dbReference>
<proteinExistence type="predicted"/>
<evidence type="ECO:0000256" key="2">
    <source>
        <dbReference type="ARBA" id="ARBA00023002"/>
    </source>
</evidence>
<keyword evidence="2" id="KW-0560">Oxidoreductase</keyword>